<dbReference type="AlphaFoldDB" id="A0A1Q6DRV3"/>
<organism evidence="1 2">
    <name type="scientific">Methanohalarchaeum thermophilum</name>
    <dbReference type="NCBI Taxonomy" id="1903181"/>
    <lineage>
        <taxon>Archaea</taxon>
        <taxon>Methanobacteriati</taxon>
        <taxon>Methanobacteriota</taxon>
        <taxon>Methanonatronarchaeia</taxon>
        <taxon>Methanonatronarchaeales</taxon>
        <taxon>Methanonatronarchaeaceae</taxon>
        <taxon>Candidatus Methanohalarchaeum</taxon>
    </lineage>
</organism>
<proteinExistence type="predicted"/>
<dbReference type="GO" id="GO:0003676">
    <property type="term" value="F:nucleic acid binding"/>
    <property type="evidence" value="ECO:0007669"/>
    <property type="project" value="InterPro"/>
</dbReference>
<evidence type="ECO:0000313" key="1">
    <source>
        <dbReference type="EMBL" id="OKY77073.1"/>
    </source>
</evidence>
<dbReference type="Proteomes" id="UP000185744">
    <property type="component" value="Unassembled WGS sequence"/>
</dbReference>
<dbReference type="EMBL" id="MSDW01000004">
    <property type="protein sequence ID" value="OKY77073.1"/>
    <property type="molecule type" value="Genomic_DNA"/>
</dbReference>
<reference evidence="1" key="1">
    <citation type="submission" date="2016-12" db="EMBL/GenBank/DDBJ databases">
        <title>Discovery of methanogenic haloarchaea.</title>
        <authorList>
            <person name="Sorokin D.Y."/>
            <person name="Makarova K.S."/>
            <person name="Abbas B."/>
            <person name="Ferrer M."/>
            <person name="Golyshin P.N."/>
        </authorList>
    </citation>
    <scope>NUCLEOTIDE SEQUENCE [LARGE SCALE GENOMIC DNA]</scope>
    <source>
        <strain evidence="1">HMET1</strain>
    </source>
</reference>
<dbReference type="InParanoid" id="A0A1Q6DRV3"/>
<keyword evidence="1" id="KW-0378">Hydrolase</keyword>
<name>A0A1Q6DRV3_METT1</name>
<gene>
    <name evidence="1" type="ORF">BTN85_2196</name>
</gene>
<comment type="caution">
    <text evidence="1">The sequence shown here is derived from an EMBL/GenBank/DDBJ whole genome shotgun (WGS) entry which is preliminary data.</text>
</comment>
<evidence type="ECO:0000313" key="2">
    <source>
        <dbReference type="Proteomes" id="UP000185744"/>
    </source>
</evidence>
<dbReference type="InterPro" id="IPR011335">
    <property type="entry name" value="Restrct_endonuc-II-like"/>
</dbReference>
<dbReference type="InterPro" id="IPR011856">
    <property type="entry name" value="tRNA_endonuc-like_dom_sf"/>
</dbReference>
<keyword evidence="1" id="KW-0255">Endonuclease</keyword>
<dbReference type="GO" id="GO:0004519">
    <property type="term" value="F:endonuclease activity"/>
    <property type="evidence" value="ECO:0007669"/>
    <property type="project" value="UniProtKB-KW"/>
</dbReference>
<dbReference type="SUPFAM" id="SSF52980">
    <property type="entry name" value="Restriction endonuclease-like"/>
    <property type="match status" value="1"/>
</dbReference>
<keyword evidence="1" id="KW-0540">Nuclease</keyword>
<dbReference type="Gene3D" id="3.40.1350.10">
    <property type="match status" value="1"/>
</dbReference>
<accession>A0A1Q6DRV3</accession>
<sequence>MRKCSIRGYLLEEVLANLTMKTGYKIFTDSSQDKELKEKRGDLWIKGRGGDHQVDVLGELEWIPAFTLPLRLIIEAKYYTNKKVGVDVVRNSIGVLRDVNQKYLKKDPTKAQPRFRYVYSIFSASGFSSNAQKYAFTHKISLIDLNSGIFQKLTDSIKTTARELKEEMEEEFSESVSKKKLRKACRNIFGTKDIEGNTPSYESNQMGFKEVIKENLLETVEGYGNLFIGVVKGPFILLLKEKEKDNFLDFAKEKPNHRVKIKWDTEERGKWYIIPYNENEGYRLNFKLPEKLHKWVFGKEKKLAQQKRNAMDLKKRYMSDINVYYFEEDTENLNVFNLKFDPQETEIEI</sequence>
<keyword evidence="2" id="KW-1185">Reference proteome</keyword>
<protein>
    <submittedName>
        <fullName evidence="1">Endonuclease HJR/Mrr/RecB family</fullName>
    </submittedName>
</protein>